<dbReference type="InterPro" id="IPR005886">
    <property type="entry name" value="UDP_G4E"/>
</dbReference>
<evidence type="ECO:0000256" key="3">
    <source>
        <dbReference type="ARBA" id="ARBA00004947"/>
    </source>
</evidence>
<evidence type="ECO:0000256" key="4">
    <source>
        <dbReference type="ARBA" id="ARBA00007637"/>
    </source>
</evidence>
<feature type="domain" description="NAD-dependent epimerase/dehydratase" evidence="12">
    <location>
        <begin position="3"/>
        <end position="254"/>
    </location>
</feature>
<dbReference type="RefSeq" id="WP_073164271.1">
    <property type="nucleotide sequence ID" value="NZ_FQUW01000013.1"/>
</dbReference>
<gene>
    <name evidence="13" type="ORF">SAMN02745218_01267</name>
</gene>
<dbReference type="Proteomes" id="UP000184196">
    <property type="component" value="Unassembled WGS sequence"/>
</dbReference>
<keyword evidence="10 11" id="KW-0119">Carbohydrate metabolism</keyword>
<evidence type="ECO:0000256" key="1">
    <source>
        <dbReference type="ARBA" id="ARBA00000083"/>
    </source>
</evidence>
<dbReference type="EMBL" id="FQUW01000013">
    <property type="protein sequence ID" value="SHF01527.1"/>
    <property type="molecule type" value="Genomic_DNA"/>
</dbReference>
<comment type="subunit">
    <text evidence="11">Homodimer.</text>
</comment>
<evidence type="ECO:0000256" key="5">
    <source>
        <dbReference type="ARBA" id="ARBA00013189"/>
    </source>
</evidence>
<dbReference type="NCBIfam" id="TIGR01179">
    <property type="entry name" value="galE"/>
    <property type="match status" value="1"/>
</dbReference>
<keyword evidence="7 11" id="KW-0520">NAD</keyword>
<sequence length="331" mass="36555">MHVLVTGGAGYIGSHTVKELLRAGYKVTVLDNLFRGHRSAMQHLRGADFIQGDIVDRELVAELLKNRGIRAVMHFAALSLVGESVANPSPYYQNNVIKGLALLEAVREAGVPYFIFSSTAAVYGEPEQVPIEENHALRPTNPYGATKLAFEEALRWYDKAYGIKYICLRYFNAAGADPDGELGEDHRPETHLIPLVLKAALGIYPGVTVFGTDYPTPDGTCVRDYIHVTDLAAAHVLALQALEGGLPSAVYNLGNERGYSVREVIEVARRVTGRNIPVKEGDRRPGDPAVLVASSRRIRKELGWRPCYGDLETIIGTAWEWYRLHPEGYEN</sequence>
<dbReference type="InterPro" id="IPR036291">
    <property type="entry name" value="NAD(P)-bd_dom_sf"/>
</dbReference>
<organism evidence="13 14">
    <name type="scientific">Desulfofundulus australicus DSM 11792</name>
    <dbReference type="NCBI Taxonomy" id="1121425"/>
    <lineage>
        <taxon>Bacteria</taxon>
        <taxon>Bacillati</taxon>
        <taxon>Bacillota</taxon>
        <taxon>Clostridia</taxon>
        <taxon>Eubacteriales</taxon>
        <taxon>Peptococcaceae</taxon>
        <taxon>Desulfofundulus</taxon>
    </lineage>
</organism>
<dbReference type="Gene3D" id="3.40.50.720">
    <property type="entry name" value="NAD(P)-binding Rossmann-like Domain"/>
    <property type="match status" value="1"/>
</dbReference>
<keyword evidence="9 11" id="KW-0413">Isomerase</keyword>
<dbReference type="AlphaFoldDB" id="A0A1M4Y6U7"/>
<evidence type="ECO:0000256" key="10">
    <source>
        <dbReference type="ARBA" id="ARBA00023277"/>
    </source>
</evidence>
<dbReference type="GO" id="GO:0003978">
    <property type="term" value="F:UDP-glucose 4-epimerase activity"/>
    <property type="evidence" value="ECO:0007669"/>
    <property type="project" value="UniProtKB-UniRule"/>
</dbReference>
<dbReference type="PANTHER" id="PTHR43725">
    <property type="entry name" value="UDP-GLUCOSE 4-EPIMERASE"/>
    <property type="match status" value="1"/>
</dbReference>
<evidence type="ECO:0000256" key="9">
    <source>
        <dbReference type="ARBA" id="ARBA00023235"/>
    </source>
</evidence>
<proteinExistence type="inferred from homology"/>
<dbReference type="InterPro" id="IPR001509">
    <property type="entry name" value="Epimerase_deHydtase"/>
</dbReference>
<keyword evidence="14" id="KW-1185">Reference proteome</keyword>
<keyword evidence="8" id="KW-0299">Galactose metabolism</keyword>
<evidence type="ECO:0000313" key="13">
    <source>
        <dbReference type="EMBL" id="SHF01527.1"/>
    </source>
</evidence>
<dbReference type="PANTHER" id="PTHR43725:SF53">
    <property type="entry name" value="UDP-ARABINOSE 4-EPIMERASE 1"/>
    <property type="match status" value="1"/>
</dbReference>
<dbReference type="EC" id="5.1.3.2" evidence="5 11"/>
<dbReference type="OrthoDB" id="244102at2"/>
<protein>
    <recommendedName>
        <fullName evidence="6 11">UDP-glucose 4-epimerase</fullName>
        <ecNumber evidence="5 11">5.1.3.2</ecNumber>
    </recommendedName>
</protein>
<reference evidence="14" key="1">
    <citation type="submission" date="2016-11" db="EMBL/GenBank/DDBJ databases">
        <authorList>
            <person name="Varghese N."/>
            <person name="Submissions S."/>
        </authorList>
    </citation>
    <scope>NUCLEOTIDE SEQUENCE [LARGE SCALE GENOMIC DNA]</scope>
    <source>
        <strain evidence="14">DSM 11792</strain>
    </source>
</reference>
<dbReference type="SUPFAM" id="SSF51735">
    <property type="entry name" value="NAD(P)-binding Rossmann-fold domains"/>
    <property type="match status" value="1"/>
</dbReference>
<evidence type="ECO:0000256" key="11">
    <source>
        <dbReference type="RuleBase" id="RU366046"/>
    </source>
</evidence>
<comment type="cofactor">
    <cofactor evidence="2 11">
        <name>NAD(+)</name>
        <dbReference type="ChEBI" id="CHEBI:57540"/>
    </cofactor>
</comment>
<dbReference type="Gene3D" id="3.90.25.10">
    <property type="entry name" value="UDP-galactose 4-epimerase, domain 1"/>
    <property type="match status" value="1"/>
</dbReference>
<comment type="pathway">
    <text evidence="3 11">Carbohydrate metabolism; galactose metabolism.</text>
</comment>
<dbReference type="Pfam" id="PF01370">
    <property type="entry name" value="Epimerase"/>
    <property type="match status" value="1"/>
</dbReference>
<evidence type="ECO:0000259" key="12">
    <source>
        <dbReference type="Pfam" id="PF01370"/>
    </source>
</evidence>
<evidence type="ECO:0000313" key="14">
    <source>
        <dbReference type="Proteomes" id="UP000184196"/>
    </source>
</evidence>
<comment type="catalytic activity">
    <reaction evidence="1 11">
        <text>UDP-alpha-D-glucose = UDP-alpha-D-galactose</text>
        <dbReference type="Rhea" id="RHEA:22168"/>
        <dbReference type="ChEBI" id="CHEBI:58885"/>
        <dbReference type="ChEBI" id="CHEBI:66914"/>
        <dbReference type="EC" id="5.1.3.2"/>
    </reaction>
</comment>
<evidence type="ECO:0000256" key="7">
    <source>
        <dbReference type="ARBA" id="ARBA00023027"/>
    </source>
</evidence>
<evidence type="ECO:0000256" key="8">
    <source>
        <dbReference type="ARBA" id="ARBA00023144"/>
    </source>
</evidence>
<evidence type="ECO:0000256" key="6">
    <source>
        <dbReference type="ARBA" id="ARBA00018569"/>
    </source>
</evidence>
<name>A0A1M4Y6U7_9FIRM</name>
<dbReference type="GO" id="GO:0033499">
    <property type="term" value="P:galactose catabolic process via UDP-galactose, Leloir pathway"/>
    <property type="evidence" value="ECO:0007669"/>
    <property type="project" value="TreeGrafter"/>
</dbReference>
<dbReference type="CDD" id="cd05247">
    <property type="entry name" value="UDP_G4E_1_SDR_e"/>
    <property type="match status" value="1"/>
</dbReference>
<dbReference type="UniPathway" id="UPA00214"/>
<accession>A0A1M4Y6U7</accession>
<evidence type="ECO:0000256" key="2">
    <source>
        <dbReference type="ARBA" id="ARBA00001911"/>
    </source>
</evidence>
<comment type="similarity">
    <text evidence="4 11">Belongs to the NAD(P)-dependent epimerase/dehydratase family.</text>
</comment>